<keyword evidence="4" id="KW-0732">Signal</keyword>
<sequence length="731" mass="75813">MRRRAGQLLALAIGALVSAAMVAAVLHVAGTPEPGRTRDRAVLGAGTAAVVDQCRDILLVGIDGGGEGPTDGSDFGRTVGNFRKAYTRLAVAGDRSVEMARVEFGGADPAALVGAHTPDVALKAVNAKRARAWRNPVPGGVSSMLETLDQAAYSCPDQQVVLVGYAQGASVVHRVLLRLQDRPEGLSRVVGAALVSDPDRRAHSVASHLVGAPAAPVGHPGVLTRLIAPPQPDVPAGTPTYSTWNVCTAGDLVCDPSRTTVRAALKAARSYRFDDGAAAVRGAAKGLWTATTLWPLPRPEIQVVTTRTGQPFSQQLGVTVAPAAAAGVVWGDAQNLPPGMTLDEHGVLSGTPTETGTWNISYVVSGTTPGTTGSTGVVVLTTTPESASVSAGGQSSCETRSDGTVWCWGRNNFGQLGNGSTGYQTRPVQAGHDTDWAQVSTSGASTCAVKSDGTLWCWGLDNWGQLGIGRGKPQLAAVQVGTSTGWASVSTSWFHTCGTRTNGTLWCWGQNSRGELGDGTMKVKGYPTRVGVDKDWQDVTAGGFHTCATRTNGTAWCWGQNIFGQLGNTNLDPQPVPVQVGTDASWYQLSAGWAHTCGVTTDGRASCWGLNNKGQLGDGSRNLSRSPAPVDGSHIWTSISTGDASTCGLDNSGNAYCWGANRYTQLGDGTNQQRSDPTLVSSGSSWVSVESGWMHVCGGLSTGVTACWGNNEAGQVGNGTVVDQAVPQEVQ</sequence>
<dbReference type="Pfam" id="PF05345">
    <property type="entry name" value="He_PIG"/>
    <property type="match status" value="1"/>
</dbReference>
<dbReference type="PROSITE" id="PS50012">
    <property type="entry name" value="RCC1_3"/>
    <property type="match status" value="6"/>
</dbReference>
<dbReference type="InterPro" id="IPR015919">
    <property type="entry name" value="Cadherin-like_sf"/>
</dbReference>
<evidence type="ECO:0000256" key="4">
    <source>
        <dbReference type="SAM" id="SignalP"/>
    </source>
</evidence>
<protein>
    <submittedName>
        <fullName evidence="6">Alpha-tubulin suppressor-like RCC1 family protein</fullName>
    </submittedName>
</protein>
<dbReference type="InterPro" id="IPR029058">
    <property type="entry name" value="AB_hydrolase_fold"/>
</dbReference>
<feature type="signal peptide" evidence="4">
    <location>
        <begin position="1"/>
        <end position="23"/>
    </location>
</feature>
<dbReference type="Pfam" id="PF25390">
    <property type="entry name" value="WD40_RLD"/>
    <property type="match status" value="1"/>
</dbReference>
<dbReference type="AlphaFoldDB" id="A0A7W3P8A5"/>
<evidence type="ECO:0000256" key="2">
    <source>
        <dbReference type="ARBA" id="ARBA00022737"/>
    </source>
</evidence>
<gene>
    <name evidence="6" type="ORF">FB382_000671</name>
</gene>
<dbReference type="PANTHER" id="PTHR45982">
    <property type="entry name" value="REGULATOR OF CHROMOSOME CONDENSATION"/>
    <property type="match status" value="1"/>
</dbReference>
<dbReference type="Proteomes" id="UP000580910">
    <property type="component" value="Unassembled WGS sequence"/>
</dbReference>
<evidence type="ECO:0000256" key="3">
    <source>
        <dbReference type="ARBA" id="ARBA00022801"/>
    </source>
</evidence>
<dbReference type="SUPFAM" id="SSF53474">
    <property type="entry name" value="alpha/beta-Hydrolases"/>
    <property type="match status" value="1"/>
</dbReference>
<organism evidence="6 7">
    <name type="scientific">Nocardioides ginsengisegetis</name>
    <dbReference type="NCBI Taxonomy" id="661491"/>
    <lineage>
        <taxon>Bacteria</taxon>
        <taxon>Bacillati</taxon>
        <taxon>Actinomycetota</taxon>
        <taxon>Actinomycetes</taxon>
        <taxon>Propionibacteriales</taxon>
        <taxon>Nocardioidaceae</taxon>
        <taxon>Nocardioides</taxon>
    </lineage>
</organism>
<dbReference type="GO" id="GO:0016020">
    <property type="term" value="C:membrane"/>
    <property type="evidence" value="ECO:0007669"/>
    <property type="project" value="InterPro"/>
</dbReference>
<dbReference type="InterPro" id="IPR000408">
    <property type="entry name" value="Reg_chr_condens"/>
</dbReference>
<dbReference type="GO" id="GO:0005737">
    <property type="term" value="C:cytoplasm"/>
    <property type="evidence" value="ECO:0007669"/>
    <property type="project" value="TreeGrafter"/>
</dbReference>
<dbReference type="RefSeq" id="WP_182536801.1">
    <property type="nucleotide sequence ID" value="NZ_JACGXA010000001.1"/>
</dbReference>
<dbReference type="SUPFAM" id="SSF49313">
    <property type="entry name" value="Cadherin-like"/>
    <property type="match status" value="1"/>
</dbReference>
<evidence type="ECO:0000256" key="1">
    <source>
        <dbReference type="ARBA" id="ARBA00022658"/>
    </source>
</evidence>
<evidence type="ECO:0000259" key="5">
    <source>
        <dbReference type="Pfam" id="PF25390"/>
    </source>
</evidence>
<keyword evidence="3" id="KW-0378">Hydrolase</keyword>
<dbReference type="InterPro" id="IPR051553">
    <property type="entry name" value="Ran_GTPase-activating"/>
</dbReference>
<dbReference type="InterPro" id="IPR000675">
    <property type="entry name" value="Cutinase/axe"/>
</dbReference>
<dbReference type="SMART" id="SM01110">
    <property type="entry name" value="Cutinase"/>
    <property type="match status" value="1"/>
</dbReference>
<dbReference type="Pfam" id="PF00415">
    <property type="entry name" value="RCC1"/>
    <property type="match status" value="1"/>
</dbReference>
<keyword evidence="2" id="KW-0677">Repeat</keyword>
<dbReference type="GO" id="GO:0005509">
    <property type="term" value="F:calcium ion binding"/>
    <property type="evidence" value="ECO:0007669"/>
    <property type="project" value="InterPro"/>
</dbReference>
<reference evidence="6 7" key="1">
    <citation type="submission" date="2020-07" db="EMBL/GenBank/DDBJ databases">
        <title>Sequencing the genomes of 1000 actinobacteria strains.</title>
        <authorList>
            <person name="Klenk H.-P."/>
        </authorList>
    </citation>
    <scope>NUCLEOTIDE SEQUENCE [LARGE SCALE GENOMIC DNA]</scope>
    <source>
        <strain evidence="6 7">DSM 21349</strain>
    </source>
</reference>
<accession>A0A7W3P8A5</accession>
<feature type="chain" id="PRO_5039499136" evidence="4">
    <location>
        <begin position="24"/>
        <end position="731"/>
    </location>
</feature>
<dbReference type="PRINTS" id="PR00633">
    <property type="entry name" value="RCCNDNSATION"/>
</dbReference>
<dbReference type="InterPro" id="IPR009091">
    <property type="entry name" value="RCC1/BLIP-II"/>
</dbReference>
<evidence type="ECO:0000313" key="7">
    <source>
        <dbReference type="Proteomes" id="UP000580910"/>
    </source>
</evidence>
<dbReference type="SUPFAM" id="SSF50985">
    <property type="entry name" value="RCC1/BLIP-II"/>
    <property type="match status" value="1"/>
</dbReference>
<dbReference type="GO" id="GO:0005085">
    <property type="term" value="F:guanyl-nucleotide exchange factor activity"/>
    <property type="evidence" value="ECO:0007669"/>
    <property type="project" value="TreeGrafter"/>
</dbReference>
<evidence type="ECO:0000313" key="6">
    <source>
        <dbReference type="EMBL" id="MBA8802380.1"/>
    </source>
</evidence>
<dbReference type="EMBL" id="JACGXA010000001">
    <property type="protein sequence ID" value="MBA8802380.1"/>
    <property type="molecule type" value="Genomic_DNA"/>
</dbReference>
<dbReference type="Gene3D" id="2.130.10.30">
    <property type="entry name" value="Regulator of chromosome condensation 1/beta-lactamase-inhibitor protein II"/>
    <property type="match status" value="2"/>
</dbReference>
<proteinExistence type="predicted"/>
<keyword evidence="7" id="KW-1185">Reference proteome</keyword>
<name>A0A7W3P8A5_9ACTN</name>
<dbReference type="InterPro" id="IPR058923">
    <property type="entry name" value="RCC1-like_dom"/>
</dbReference>
<dbReference type="Pfam" id="PF01083">
    <property type="entry name" value="Cutinase"/>
    <property type="match status" value="1"/>
</dbReference>
<comment type="caution">
    <text evidence="6">The sequence shown here is derived from an EMBL/GenBank/DDBJ whole genome shotgun (WGS) entry which is preliminary data.</text>
</comment>
<keyword evidence="1" id="KW-0344">Guanine-nucleotide releasing factor</keyword>
<dbReference type="GO" id="GO:0016787">
    <property type="term" value="F:hydrolase activity"/>
    <property type="evidence" value="ECO:0007669"/>
    <property type="project" value="UniProtKB-KW"/>
</dbReference>
<dbReference type="PANTHER" id="PTHR45982:SF1">
    <property type="entry name" value="REGULATOR OF CHROMOSOME CONDENSATION"/>
    <property type="match status" value="1"/>
</dbReference>
<dbReference type="Gene3D" id="3.40.50.1820">
    <property type="entry name" value="alpha/beta hydrolase"/>
    <property type="match status" value="1"/>
</dbReference>
<feature type="domain" description="RCC1-like" evidence="5">
    <location>
        <begin position="386"/>
        <end position="631"/>
    </location>
</feature>